<reference evidence="1 2" key="1">
    <citation type="journal article" date="2019" name="Int. J. Syst. Evol. Microbiol.">
        <title>The Global Catalogue of Microorganisms (GCM) 10K type strain sequencing project: providing services to taxonomists for standard genome sequencing and annotation.</title>
        <authorList>
            <consortium name="The Broad Institute Genomics Platform"/>
            <consortium name="The Broad Institute Genome Sequencing Center for Infectious Disease"/>
            <person name="Wu L."/>
            <person name="Ma J."/>
        </authorList>
    </citation>
    <scope>NUCLEOTIDE SEQUENCE [LARGE SCALE GENOMIC DNA]</scope>
    <source>
        <strain evidence="1 2">JCM 13929</strain>
    </source>
</reference>
<evidence type="ECO:0000313" key="1">
    <source>
        <dbReference type="EMBL" id="GAA1701567.1"/>
    </source>
</evidence>
<comment type="caution">
    <text evidence="1">The sequence shown here is derived from an EMBL/GenBank/DDBJ whole genome shotgun (WGS) entry which is preliminary data.</text>
</comment>
<dbReference type="Proteomes" id="UP001500064">
    <property type="component" value="Unassembled WGS sequence"/>
</dbReference>
<gene>
    <name evidence="1" type="ORF">GCM10009733_112240</name>
</gene>
<name>A0ABN2IBK5_9ACTN</name>
<keyword evidence="2" id="KW-1185">Reference proteome</keyword>
<accession>A0ABN2IBK5</accession>
<organism evidence="1 2">
    <name type="scientific">Nonomuraea maheshkhaliensis</name>
    <dbReference type="NCBI Taxonomy" id="419590"/>
    <lineage>
        <taxon>Bacteria</taxon>
        <taxon>Bacillati</taxon>
        <taxon>Actinomycetota</taxon>
        <taxon>Actinomycetes</taxon>
        <taxon>Streptosporangiales</taxon>
        <taxon>Streptosporangiaceae</taxon>
        <taxon>Nonomuraea</taxon>
    </lineage>
</organism>
<sequence length="46" mass="4996">MPNLTEVRSNKHLCTGTMGFVNSNGHICTLAVLFVPLKILTDKIAP</sequence>
<dbReference type="EMBL" id="BAAAMU010000348">
    <property type="protein sequence ID" value="GAA1701567.1"/>
    <property type="molecule type" value="Genomic_DNA"/>
</dbReference>
<proteinExistence type="predicted"/>
<protein>
    <submittedName>
        <fullName evidence="1">Uncharacterized protein</fullName>
    </submittedName>
</protein>
<evidence type="ECO:0000313" key="2">
    <source>
        <dbReference type="Proteomes" id="UP001500064"/>
    </source>
</evidence>